<feature type="region of interest" description="Disordered" evidence="1">
    <location>
        <begin position="63"/>
        <end position="166"/>
    </location>
</feature>
<protein>
    <submittedName>
        <fullName evidence="2">Uncharacterized protein</fullName>
    </submittedName>
</protein>
<dbReference type="AlphaFoldDB" id="A0AAV9PN14"/>
<dbReference type="GeneID" id="89922856"/>
<evidence type="ECO:0000313" key="3">
    <source>
        <dbReference type="Proteomes" id="UP001337655"/>
    </source>
</evidence>
<evidence type="ECO:0000256" key="1">
    <source>
        <dbReference type="SAM" id="MobiDB-lite"/>
    </source>
</evidence>
<accession>A0AAV9PN14</accession>
<dbReference type="Proteomes" id="UP001337655">
    <property type="component" value="Unassembled WGS sequence"/>
</dbReference>
<organism evidence="2 3">
    <name type="scientific">Saxophila tyrrhenica</name>
    <dbReference type="NCBI Taxonomy" id="1690608"/>
    <lineage>
        <taxon>Eukaryota</taxon>
        <taxon>Fungi</taxon>
        <taxon>Dikarya</taxon>
        <taxon>Ascomycota</taxon>
        <taxon>Pezizomycotina</taxon>
        <taxon>Dothideomycetes</taxon>
        <taxon>Dothideomycetidae</taxon>
        <taxon>Mycosphaerellales</taxon>
        <taxon>Extremaceae</taxon>
        <taxon>Saxophila</taxon>
    </lineage>
</organism>
<dbReference type="EMBL" id="JAVRRT010000002">
    <property type="protein sequence ID" value="KAK5174428.1"/>
    <property type="molecule type" value="Genomic_DNA"/>
</dbReference>
<gene>
    <name evidence="2" type="ORF">LTR77_001508</name>
</gene>
<keyword evidence="3" id="KW-1185">Reference proteome</keyword>
<feature type="compositionally biased region" description="Basic and acidic residues" evidence="1">
    <location>
        <begin position="145"/>
        <end position="159"/>
    </location>
</feature>
<reference evidence="2 3" key="1">
    <citation type="submission" date="2023-08" db="EMBL/GenBank/DDBJ databases">
        <title>Black Yeasts Isolated from many extreme environments.</title>
        <authorList>
            <person name="Coleine C."/>
            <person name="Stajich J.E."/>
            <person name="Selbmann L."/>
        </authorList>
    </citation>
    <scope>NUCLEOTIDE SEQUENCE [LARGE SCALE GENOMIC DNA]</scope>
    <source>
        <strain evidence="2 3">CCFEE 5935</strain>
    </source>
</reference>
<name>A0AAV9PN14_9PEZI</name>
<feature type="compositionally biased region" description="Basic and acidic residues" evidence="1">
    <location>
        <begin position="74"/>
        <end position="90"/>
    </location>
</feature>
<evidence type="ECO:0000313" key="2">
    <source>
        <dbReference type="EMBL" id="KAK5174428.1"/>
    </source>
</evidence>
<comment type="caution">
    <text evidence="2">The sequence shown here is derived from an EMBL/GenBank/DDBJ whole genome shotgun (WGS) entry which is preliminary data.</text>
</comment>
<sequence>MPPSTPIGKDIPSPHTPSAPKQQSLAGRARVLRSEDGEGWFTEFSRVVGVSVQLQEVWNRAAGSMDGGEAAEGQGERGAKSDGEAGKEPCRSNVPETSKTYDAKIDYTTTPAKRGGETTRSTEQQPKRRHHTTLPRLDTSVQHSKRLEPPYREAPRFEDVTGDEPE</sequence>
<feature type="region of interest" description="Disordered" evidence="1">
    <location>
        <begin position="1"/>
        <end position="29"/>
    </location>
</feature>
<proteinExistence type="predicted"/>
<dbReference type="RefSeq" id="XP_064663097.1">
    <property type="nucleotide sequence ID" value="XM_064798770.1"/>
</dbReference>